<feature type="region of interest" description="Disordered" evidence="1">
    <location>
        <begin position="49"/>
        <end position="73"/>
    </location>
</feature>
<evidence type="ECO:0000256" key="1">
    <source>
        <dbReference type="SAM" id="MobiDB-lite"/>
    </source>
</evidence>
<sequence length="405" mass="47493">MTIQKQQEENVAILANTNKEDSPIYMEINNVMNEIEKFRERLHELSRIQQQQRYESLSDDSDNTNSEGEEKQLETNENMMKAVQNQLAIIRQHIGNVLDNCEMLDENLLTVIMTYNEEVNIALQEAFEEIPSLYSHNHPNFNNIFQLISDIEQCQELLHNYTKLKGLLKDGNGCRKEFNSELRLMEVKELLIQYECKTQILEGDVLQRLIIETILDHCDIYFNGTFQNSEIKTKRESILGLTKFTDFSKPLSKMNPEVYSVLGSKGYDGFDHPFIEFVAEKIVAIMNQYCIIESLEKKDQIKELSSEIVYSIINIFYFRMQAQEQPSQFRWIENGKKIDSETMKCTWDNHNKYDDPLVDICYFPLIGRKLINEDLLKVYSKAKVYPYRRPENLNSSDNLPVNLPE</sequence>
<protein>
    <submittedName>
        <fullName evidence="2">7062_t:CDS:1</fullName>
    </submittedName>
</protein>
<evidence type="ECO:0000313" key="2">
    <source>
        <dbReference type="EMBL" id="CAG8432735.1"/>
    </source>
</evidence>
<comment type="caution">
    <text evidence="2">The sequence shown here is derived from an EMBL/GenBank/DDBJ whole genome shotgun (WGS) entry which is preliminary data.</text>
</comment>
<reference evidence="2" key="1">
    <citation type="submission" date="2021-06" db="EMBL/GenBank/DDBJ databases">
        <authorList>
            <person name="Kallberg Y."/>
            <person name="Tangrot J."/>
            <person name="Rosling A."/>
        </authorList>
    </citation>
    <scope>NUCLEOTIDE SEQUENCE</scope>
    <source>
        <strain evidence="2">AZ414A</strain>
    </source>
</reference>
<accession>A0A9N8YLP0</accession>
<proteinExistence type="predicted"/>
<dbReference type="Proteomes" id="UP000789706">
    <property type="component" value="Unassembled WGS sequence"/>
</dbReference>
<name>A0A9N8YLP0_9GLOM</name>
<gene>
    <name evidence="2" type="ORF">DEBURN_LOCUS63</name>
</gene>
<dbReference type="OrthoDB" id="2371383at2759"/>
<dbReference type="EMBL" id="CAJVPK010000002">
    <property type="protein sequence ID" value="CAG8432735.1"/>
    <property type="molecule type" value="Genomic_DNA"/>
</dbReference>
<evidence type="ECO:0000313" key="3">
    <source>
        <dbReference type="Proteomes" id="UP000789706"/>
    </source>
</evidence>
<keyword evidence="3" id="KW-1185">Reference proteome</keyword>
<organism evidence="2 3">
    <name type="scientific">Diversispora eburnea</name>
    <dbReference type="NCBI Taxonomy" id="1213867"/>
    <lineage>
        <taxon>Eukaryota</taxon>
        <taxon>Fungi</taxon>
        <taxon>Fungi incertae sedis</taxon>
        <taxon>Mucoromycota</taxon>
        <taxon>Glomeromycotina</taxon>
        <taxon>Glomeromycetes</taxon>
        <taxon>Diversisporales</taxon>
        <taxon>Diversisporaceae</taxon>
        <taxon>Diversispora</taxon>
    </lineage>
</organism>
<dbReference type="AlphaFoldDB" id="A0A9N8YLP0"/>